<reference evidence="1 2" key="2">
    <citation type="submission" date="2019-05" db="EMBL/GenBank/DDBJ databases">
        <title>Glycomyces buryatensis sp. nov.</title>
        <authorList>
            <person name="Nikitina E."/>
        </authorList>
    </citation>
    <scope>NUCLEOTIDE SEQUENCE [LARGE SCALE GENOMIC DNA]</scope>
    <source>
        <strain evidence="1 2">18</strain>
    </source>
</reference>
<proteinExistence type="predicted"/>
<sequence>MKAAAKSGETVWLKNGWDSRTSLGGLWVVNSVGVIGIPGQKSIRMAILTSKAANGTEGIPIVEKLAKITREVIVKAVV</sequence>
<organism evidence="1 2">
    <name type="scientific">Glycomyces buryatensis</name>
    <dbReference type="NCBI Taxonomy" id="2570927"/>
    <lineage>
        <taxon>Bacteria</taxon>
        <taxon>Bacillati</taxon>
        <taxon>Actinomycetota</taxon>
        <taxon>Actinomycetes</taxon>
        <taxon>Glycomycetales</taxon>
        <taxon>Glycomycetaceae</taxon>
        <taxon>Glycomyces</taxon>
    </lineage>
</organism>
<comment type="caution">
    <text evidence="1">The sequence shown here is derived from an EMBL/GenBank/DDBJ whole genome shotgun (WGS) entry which is preliminary data.</text>
</comment>
<keyword evidence="2" id="KW-1185">Reference proteome</keyword>
<dbReference type="EMBL" id="STGY01000007">
    <property type="protein sequence ID" value="THV43166.1"/>
    <property type="molecule type" value="Genomic_DNA"/>
</dbReference>
<evidence type="ECO:0008006" key="3">
    <source>
        <dbReference type="Google" id="ProtNLM"/>
    </source>
</evidence>
<dbReference type="Gene3D" id="3.40.710.10">
    <property type="entry name" value="DD-peptidase/beta-lactamase superfamily"/>
    <property type="match status" value="1"/>
</dbReference>
<accession>A0A4V4HSW6</accession>
<protein>
    <recommendedName>
        <fullName evidence="3">Serine hydrolase</fullName>
    </recommendedName>
</protein>
<evidence type="ECO:0000313" key="1">
    <source>
        <dbReference type="EMBL" id="THV43166.1"/>
    </source>
</evidence>
<dbReference type="RefSeq" id="WP_136533007.1">
    <property type="nucleotide sequence ID" value="NZ_STGY01000007.1"/>
</dbReference>
<gene>
    <name evidence="1" type="ORF">FAB82_02750</name>
</gene>
<dbReference type="InterPro" id="IPR012338">
    <property type="entry name" value="Beta-lactam/transpept-like"/>
</dbReference>
<name>A0A4V4HSW6_9ACTN</name>
<reference evidence="2" key="1">
    <citation type="submission" date="2019-04" db="EMBL/GenBank/DDBJ databases">
        <title>Nocardioides xinjiangensis sp. nov.</title>
        <authorList>
            <person name="Liu S."/>
        </authorList>
    </citation>
    <scope>NUCLEOTIDE SEQUENCE [LARGE SCALE GENOMIC DNA]</scope>
    <source>
        <strain evidence="2">18</strain>
    </source>
</reference>
<dbReference type="AlphaFoldDB" id="A0A4V4HSW6"/>
<dbReference type="OrthoDB" id="3524371at2"/>
<evidence type="ECO:0000313" key="2">
    <source>
        <dbReference type="Proteomes" id="UP000308760"/>
    </source>
</evidence>
<dbReference type="Proteomes" id="UP000308760">
    <property type="component" value="Unassembled WGS sequence"/>
</dbReference>